<evidence type="ECO:0000256" key="1">
    <source>
        <dbReference type="ARBA" id="ARBA00009747"/>
    </source>
</evidence>
<keyword evidence="6 8" id="KW-0067">ATP-binding</keyword>
<dbReference type="Proteomes" id="UP000077037">
    <property type="component" value="Unassembled WGS sequence"/>
</dbReference>
<dbReference type="InterPro" id="IPR003846">
    <property type="entry name" value="SelO"/>
</dbReference>
<keyword evidence="4 8" id="KW-0479">Metal-binding</keyword>
<comment type="similarity">
    <text evidence="1 8">Belongs to the SELO family.</text>
</comment>
<feature type="binding site" evidence="8">
    <location>
        <position position="265"/>
    </location>
    <ligand>
        <name>Mg(2+)</name>
        <dbReference type="ChEBI" id="CHEBI:18420"/>
    </ligand>
</feature>
<evidence type="ECO:0000256" key="6">
    <source>
        <dbReference type="ARBA" id="ARBA00022840"/>
    </source>
</evidence>
<organism evidence="9 10">
    <name type="scientific">Bordetella ansorpii</name>
    <dbReference type="NCBI Taxonomy" id="288768"/>
    <lineage>
        <taxon>Bacteria</taxon>
        <taxon>Pseudomonadati</taxon>
        <taxon>Pseudomonadota</taxon>
        <taxon>Betaproteobacteria</taxon>
        <taxon>Burkholderiales</taxon>
        <taxon>Alcaligenaceae</taxon>
        <taxon>Bordetella</taxon>
    </lineage>
</organism>
<sequence>MNSVSRSSTLAASLSDLRTDNSFAALPPAFYTRLAARPLTGPRLLHANPDAAALIGLDPAALQSPEFLAVASGAMPLPGGDTLAAVYSGHQFGVWAGQLGDGRAHLLGEVRGPQGNWELQLKGAGMTPYSRMGDGRAVLRSSVREYLASEAMAGLGIPTTRALALVVSDDPVIRESVETAAIVTRMAPSFVRFGSFEHWASNREPELLRTLADYVIDRFYPQCRDAEGDKGPLVALLDEVTRRTARLMADWQAVGFCHGVMNTDNMSILGLTLDYGPYGFMDAFQLGHICNHTDSQGRYAWNRQPSVGLWNLYRLAGSLHAIVDDADALRAVLEGYEAVFTQAFHDRMAAKVGLAQWLPEDEELLDELLRLMHTGQADFTLTFRRMADAVRGESQPFLDLFIDRPAAGQWLARLQARHAADGRPAGERALAMDQVNPLYVLRNHLAEQAIRAAQQGDPSEIDTLLRLLRDPYTAVSGHEGYAGLPPDWARGIEVSCSS</sequence>
<evidence type="ECO:0000256" key="3">
    <source>
        <dbReference type="ARBA" id="ARBA00022695"/>
    </source>
</evidence>
<feature type="binding site" evidence="8">
    <location>
        <position position="103"/>
    </location>
    <ligand>
        <name>ATP</name>
        <dbReference type="ChEBI" id="CHEBI:30616"/>
    </ligand>
</feature>
<dbReference type="HAMAP" id="MF_00692">
    <property type="entry name" value="SelO"/>
    <property type="match status" value="1"/>
</dbReference>
<feature type="binding site" evidence="8">
    <location>
        <position position="102"/>
    </location>
    <ligand>
        <name>ATP</name>
        <dbReference type="ChEBI" id="CHEBI:30616"/>
    </ligand>
</feature>
<feature type="active site" description="Proton acceptor" evidence="8">
    <location>
        <position position="264"/>
    </location>
</feature>
<evidence type="ECO:0000313" key="10">
    <source>
        <dbReference type="Proteomes" id="UP000077037"/>
    </source>
</evidence>
<dbReference type="EMBL" id="FKBS01000029">
    <property type="protein sequence ID" value="SAI56783.1"/>
    <property type="molecule type" value="Genomic_DNA"/>
</dbReference>
<comment type="catalytic activity">
    <reaction evidence="8">
        <text>L-histidyl-[protein] + UTP = N(tele)-(5'-uridylyl)-L-histidyl-[protein] + diphosphate</text>
        <dbReference type="Rhea" id="RHEA:83891"/>
        <dbReference type="Rhea" id="RHEA-COMP:9745"/>
        <dbReference type="Rhea" id="RHEA-COMP:20239"/>
        <dbReference type="ChEBI" id="CHEBI:29979"/>
        <dbReference type="ChEBI" id="CHEBI:33019"/>
        <dbReference type="ChEBI" id="CHEBI:46398"/>
        <dbReference type="ChEBI" id="CHEBI:233474"/>
    </reaction>
</comment>
<proteinExistence type="inferred from homology"/>
<dbReference type="EC" id="2.7.7.108" evidence="8"/>
<accession>A0A157RFN8</accession>
<dbReference type="OrthoDB" id="9776281at2"/>
<comment type="catalytic activity">
    <reaction evidence="8">
        <text>L-seryl-[protein] + UTP = O-(5'-uridylyl)-L-seryl-[protein] + diphosphate</text>
        <dbReference type="Rhea" id="RHEA:64604"/>
        <dbReference type="Rhea" id="RHEA-COMP:9863"/>
        <dbReference type="Rhea" id="RHEA-COMP:16635"/>
        <dbReference type="ChEBI" id="CHEBI:29999"/>
        <dbReference type="ChEBI" id="CHEBI:33019"/>
        <dbReference type="ChEBI" id="CHEBI:46398"/>
        <dbReference type="ChEBI" id="CHEBI:156051"/>
    </reaction>
</comment>
<dbReference type="RefSeq" id="WP_066420134.1">
    <property type="nucleotide sequence ID" value="NZ_FKBS01000029.1"/>
</dbReference>
<dbReference type="GO" id="GO:0070733">
    <property type="term" value="F:AMPylase activity"/>
    <property type="evidence" value="ECO:0007669"/>
    <property type="project" value="UniProtKB-EC"/>
</dbReference>
<evidence type="ECO:0000256" key="4">
    <source>
        <dbReference type="ARBA" id="ARBA00022723"/>
    </source>
</evidence>
<feature type="binding site" evidence="8">
    <location>
        <position position="192"/>
    </location>
    <ligand>
        <name>ATP</name>
        <dbReference type="ChEBI" id="CHEBI:30616"/>
    </ligand>
</feature>
<feature type="binding site" evidence="8">
    <location>
        <position position="185"/>
    </location>
    <ligand>
        <name>ATP</name>
        <dbReference type="ChEBI" id="CHEBI:30616"/>
    </ligand>
</feature>
<comment type="function">
    <text evidence="8">Nucleotidyltransferase involved in the post-translational modification of proteins. It can catalyze the addition of adenosine monophosphate (AMP) or uridine monophosphate (UMP) to a protein, resulting in modifications known as AMPylation and UMPylation.</text>
</comment>
<feature type="binding site" evidence="8">
    <location>
        <position position="274"/>
    </location>
    <ligand>
        <name>ATP</name>
        <dbReference type="ChEBI" id="CHEBI:30616"/>
    </ligand>
</feature>
<dbReference type="GO" id="GO:0000287">
    <property type="term" value="F:magnesium ion binding"/>
    <property type="evidence" value="ECO:0007669"/>
    <property type="project" value="UniProtKB-UniRule"/>
</dbReference>
<dbReference type="PANTHER" id="PTHR32057:SF14">
    <property type="entry name" value="PROTEIN ADENYLYLTRANSFERASE SELO, MITOCHONDRIAL"/>
    <property type="match status" value="1"/>
</dbReference>
<protein>
    <recommendedName>
        <fullName evidence="8">Protein nucleotidyltransferase YdiU</fullName>
        <ecNumber evidence="8">2.7.7.-</ecNumber>
    </recommendedName>
    <alternativeName>
        <fullName evidence="8">Protein adenylyltransferase YdiU</fullName>
        <ecNumber evidence="8">2.7.7.108</ecNumber>
    </alternativeName>
    <alternativeName>
        <fullName evidence="8">Protein uridylyltransferase YdiU</fullName>
        <ecNumber evidence="8">2.7.7.-</ecNumber>
    </alternativeName>
</protein>
<comment type="catalytic activity">
    <reaction evidence="8">
        <text>L-tyrosyl-[protein] + UTP = O-(5'-uridylyl)-L-tyrosyl-[protein] + diphosphate</text>
        <dbReference type="Rhea" id="RHEA:83887"/>
        <dbReference type="Rhea" id="RHEA-COMP:10136"/>
        <dbReference type="Rhea" id="RHEA-COMP:20238"/>
        <dbReference type="ChEBI" id="CHEBI:33019"/>
        <dbReference type="ChEBI" id="CHEBI:46398"/>
        <dbReference type="ChEBI" id="CHEBI:46858"/>
        <dbReference type="ChEBI" id="CHEBI:90602"/>
    </reaction>
</comment>
<keyword evidence="7 8" id="KW-0460">Magnesium</keyword>
<feature type="binding site" evidence="8">
    <location>
        <position position="135"/>
    </location>
    <ligand>
        <name>ATP</name>
        <dbReference type="ChEBI" id="CHEBI:30616"/>
    </ligand>
</feature>
<dbReference type="GO" id="GO:0005524">
    <property type="term" value="F:ATP binding"/>
    <property type="evidence" value="ECO:0007669"/>
    <property type="project" value="UniProtKB-UniRule"/>
</dbReference>
<dbReference type="NCBIfam" id="NF000658">
    <property type="entry name" value="PRK00029.1"/>
    <property type="match status" value="1"/>
</dbReference>
<keyword evidence="2 8" id="KW-0808">Transferase</keyword>
<dbReference type="EC" id="2.7.7.-" evidence="8"/>
<comment type="cofactor">
    <cofactor evidence="8">
        <name>Mg(2+)</name>
        <dbReference type="ChEBI" id="CHEBI:18420"/>
    </cofactor>
    <cofactor evidence="8">
        <name>Mn(2+)</name>
        <dbReference type="ChEBI" id="CHEBI:29035"/>
    </cofactor>
</comment>
<dbReference type="Pfam" id="PF02696">
    <property type="entry name" value="SelO"/>
    <property type="match status" value="1"/>
</dbReference>
<feature type="binding site" evidence="8">
    <location>
        <position position="274"/>
    </location>
    <ligand>
        <name>Mg(2+)</name>
        <dbReference type="ChEBI" id="CHEBI:18420"/>
    </ligand>
</feature>
<comment type="catalytic activity">
    <reaction evidence="8">
        <text>L-threonyl-[protein] + ATP = 3-O-(5'-adenylyl)-L-threonyl-[protein] + diphosphate</text>
        <dbReference type="Rhea" id="RHEA:54292"/>
        <dbReference type="Rhea" id="RHEA-COMP:11060"/>
        <dbReference type="Rhea" id="RHEA-COMP:13847"/>
        <dbReference type="ChEBI" id="CHEBI:30013"/>
        <dbReference type="ChEBI" id="CHEBI:30616"/>
        <dbReference type="ChEBI" id="CHEBI:33019"/>
        <dbReference type="ChEBI" id="CHEBI:138113"/>
        <dbReference type="EC" id="2.7.7.108"/>
    </reaction>
</comment>
<feature type="binding site" evidence="8">
    <location>
        <position position="100"/>
    </location>
    <ligand>
        <name>ATP</name>
        <dbReference type="ChEBI" id="CHEBI:30616"/>
    </ligand>
</feature>
<dbReference type="GO" id="GO:0030145">
    <property type="term" value="F:manganese ion binding"/>
    <property type="evidence" value="ECO:0007669"/>
    <property type="project" value="UniProtKB-UniRule"/>
</dbReference>
<feature type="binding site" evidence="8">
    <location>
        <position position="122"/>
    </location>
    <ligand>
        <name>ATP</name>
        <dbReference type="ChEBI" id="CHEBI:30616"/>
    </ligand>
</feature>
<evidence type="ECO:0000256" key="8">
    <source>
        <dbReference type="HAMAP-Rule" id="MF_00692"/>
    </source>
</evidence>
<name>A0A157RFN8_9BORD</name>
<evidence type="ECO:0000313" key="9">
    <source>
        <dbReference type="EMBL" id="SAI56783.1"/>
    </source>
</evidence>
<evidence type="ECO:0000256" key="7">
    <source>
        <dbReference type="ARBA" id="ARBA00022842"/>
    </source>
</evidence>
<dbReference type="AlphaFoldDB" id="A0A157RFN8"/>
<dbReference type="PANTHER" id="PTHR32057">
    <property type="entry name" value="PROTEIN ADENYLYLTRANSFERASE SELO, MITOCHONDRIAL"/>
    <property type="match status" value="1"/>
</dbReference>
<feature type="binding site" evidence="8">
    <location>
        <position position="134"/>
    </location>
    <ligand>
        <name>ATP</name>
        <dbReference type="ChEBI" id="CHEBI:30616"/>
    </ligand>
</feature>
<gene>
    <name evidence="8" type="primary">ydiU</name>
    <name evidence="8" type="synonym">selO</name>
    <name evidence="9" type="ORF">SAMEA1982600_04816</name>
</gene>
<keyword evidence="5 8" id="KW-0547">Nucleotide-binding</keyword>
<keyword evidence="8" id="KW-0464">Manganese</keyword>
<comment type="catalytic activity">
    <reaction evidence="8">
        <text>L-seryl-[protein] + ATP = 3-O-(5'-adenylyl)-L-seryl-[protein] + diphosphate</text>
        <dbReference type="Rhea" id="RHEA:58120"/>
        <dbReference type="Rhea" id="RHEA-COMP:9863"/>
        <dbReference type="Rhea" id="RHEA-COMP:15073"/>
        <dbReference type="ChEBI" id="CHEBI:29999"/>
        <dbReference type="ChEBI" id="CHEBI:30616"/>
        <dbReference type="ChEBI" id="CHEBI:33019"/>
        <dbReference type="ChEBI" id="CHEBI:142516"/>
        <dbReference type="EC" id="2.7.7.108"/>
    </reaction>
</comment>
<evidence type="ECO:0000256" key="2">
    <source>
        <dbReference type="ARBA" id="ARBA00022679"/>
    </source>
</evidence>
<evidence type="ECO:0000256" key="5">
    <source>
        <dbReference type="ARBA" id="ARBA00022741"/>
    </source>
</evidence>
<reference evidence="9 10" key="1">
    <citation type="submission" date="2016-03" db="EMBL/GenBank/DDBJ databases">
        <authorList>
            <consortium name="Pathogen Informatics"/>
        </authorList>
    </citation>
    <scope>NUCLEOTIDE SEQUENCE [LARGE SCALE GENOMIC DNA]</scope>
    <source>
        <strain evidence="9 10">NCTC13364</strain>
    </source>
</reference>
<comment type="catalytic activity">
    <reaction evidence="8">
        <text>L-tyrosyl-[protein] + ATP = O-(5'-adenylyl)-L-tyrosyl-[protein] + diphosphate</text>
        <dbReference type="Rhea" id="RHEA:54288"/>
        <dbReference type="Rhea" id="RHEA-COMP:10136"/>
        <dbReference type="Rhea" id="RHEA-COMP:13846"/>
        <dbReference type="ChEBI" id="CHEBI:30616"/>
        <dbReference type="ChEBI" id="CHEBI:33019"/>
        <dbReference type="ChEBI" id="CHEBI:46858"/>
        <dbReference type="ChEBI" id="CHEBI:83624"/>
        <dbReference type="EC" id="2.7.7.108"/>
    </reaction>
</comment>
<keyword evidence="3 8" id="KW-0548">Nucleotidyltransferase</keyword>